<accession>A0A1M7MD21</accession>
<keyword evidence="2" id="KW-1133">Transmembrane helix</keyword>
<feature type="transmembrane region" description="Helical" evidence="2">
    <location>
        <begin position="65"/>
        <end position="84"/>
    </location>
</feature>
<keyword evidence="2" id="KW-0472">Membrane</keyword>
<dbReference type="RefSeq" id="WP_073290181.1">
    <property type="nucleotide sequence ID" value="NZ_FRCP01000020.1"/>
</dbReference>
<name>A0A1M7MD21_9FIRM</name>
<dbReference type="PANTHER" id="PTHR30487:SF0">
    <property type="entry name" value="PREPILIN LEADER PEPTIDASE_N-METHYLTRANSFERASE-RELATED"/>
    <property type="match status" value="1"/>
</dbReference>
<proteinExistence type="inferred from homology"/>
<keyword evidence="2" id="KW-0812">Transmembrane</keyword>
<organism evidence="4 5">
    <name type="scientific">Anaerosporobacter mobilis DSM 15930</name>
    <dbReference type="NCBI Taxonomy" id="1120996"/>
    <lineage>
        <taxon>Bacteria</taxon>
        <taxon>Bacillati</taxon>
        <taxon>Bacillota</taxon>
        <taxon>Clostridia</taxon>
        <taxon>Lachnospirales</taxon>
        <taxon>Lachnospiraceae</taxon>
        <taxon>Anaerosporobacter</taxon>
    </lineage>
</organism>
<dbReference type="InterPro" id="IPR000045">
    <property type="entry name" value="Prepilin_IV_endopep_pep"/>
</dbReference>
<dbReference type="Gene3D" id="1.20.120.1220">
    <property type="match status" value="1"/>
</dbReference>
<protein>
    <submittedName>
        <fullName evidence="4">Prepilin peptidase CpaA</fullName>
    </submittedName>
</protein>
<dbReference type="EMBL" id="FRCP01000020">
    <property type="protein sequence ID" value="SHM88634.1"/>
    <property type="molecule type" value="Genomic_DNA"/>
</dbReference>
<dbReference type="STRING" id="1120996.SAMN02746066_03762"/>
<dbReference type="AlphaFoldDB" id="A0A1M7MD21"/>
<feature type="transmembrane region" description="Helical" evidence="2">
    <location>
        <begin position="162"/>
        <end position="188"/>
    </location>
</feature>
<keyword evidence="5" id="KW-1185">Reference proteome</keyword>
<feature type="domain" description="Prepilin type IV endopeptidase peptidase" evidence="3">
    <location>
        <begin position="18"/>
        <end position="120"/>
    </location>
</feature>
<comment type="similarity">
    <text evidence="1">Belongs to the peptidase A24 family.</text>
</comment>
<dbReference type="Proteomes" id="UP000184038">
    <property type="component" value="Unassembled WGS sequence"/>
</dbReference>
<dbReference type="Pfam" id="PF01478">
    <property type="entry name" value="Peptidase_A24"/>
    <property type="match status" value="1"/>
</dbReference>
<sequence>MRIGDYHGGGHRIIKSTVLIILLVLATVSDFKTYRIPNKLILSGLVISFYFQFLEGSFLSVLYSLGILLLICIVFLPIYYIRAIGAGDIKLFAMISCFVGMKQGIQVIIVAFIIGGVFSIVKLFYYHIFRSQLQSLAEYITQTYYLKKIVPYSSISSKKKNVIHFSFPILLSTILLIGGDFISLNVLLF</sequence>
<evidence type="ECO:0000313" key="5">
    <source>
        <dbReference type="Proteomes" id="UP000184038"/>
    </source>
</evidence>
<dbReference type="GO" id="GO:0004190">
    <property type="term" value="F:aspartic-type endopeptidase activity"/>
    <property type="evidence" value="ECO:0007669"/>
    <property type="project" value="InterPro"/>
</dbReference>
<dbReference type="PANTHER" id="PTHR30487">
    <property type="entry name" value="TYPE 4 PREPILIN-LIKE PROTEINS LEADER PEPTIDE-PROCESSING ENZYME"/>
    <property type="match status" value="1"/>
</dbReference>
<dbReference type="GO" id="GO:0005886">
    <property type="term" value="C:plasma membrane"/>
    <property type="evidence" value="ECO:0007669"/>
    <property type="project" value="TreeGrafter"/>
</dbReference>
<evidence type="ECO:0000313" key="4">
    <source>
        <dbReference type="EMBL" id="SHM88634.1"/>
    </source>
</evidence>
<dbReference type="InterPro" id="IPR050882">
    <property type="entry name" value="Prepilin_peptidase/N-MTase"/>
</dbReference>
<dbReference type="OrthoDB" id="5508079at2"/>
<evidence type="ECO:0000259" key="3">
    <source>
        <dbReference type="Pfam" id="PF01478"/>
    </source>
</evidence>
<evidence type="ECO:0000256" key="2">
    <source>
        <dbReference type="SAM" id="Phobius"/>
    </source>
</evidence>
<feature type="transmembrane region" description="Helical" evidence="2">
    <location>
        <begin position="12"/>
        <end position="28"/>
    </location>
</feature>
<gene>
    <name evidence="4" type="ORF">SAMN02746066_03762</name>
</gene>
<feature type="transmembrane region" description="Helical" evidence="2">
    <location>
        <begin position="105"/>
        <end position="128"/>
    </location>
</feature>
<feature type="transmembrane region" description="Helical" evidence="2">
    <location>
        <begin position="40"/>
        <end position="59"/>
    </location>
</feature>
<dbReference type="GO" id="GO:0006465">
    <property type="term" value="P:signal peptide processing"/>
    <property type="evidence" value="ECO:0007669"/>
    <property type="project" value="TreeGrafter"/>
</dbReference>
<evidence type="ECO:0000256" key="1">
    <source>
        <dbReference type="ARBA" id="ARBA00005801"/>
    </source>
</evidence>
<reference evidence="4 5" key="1">
    <citation type="submission" date="2016-11" db="EMBL/GenBank/DDBJ databases">
        <authorList>
            <person name="Jaros S."/>
            <person name="Januszkiewicz K."/>
            <person name="Wedrychowicz H."/>
        </authorList>
    </citation>
    <scope>NUCLEOTIDE SEQUENCE [LARGE SCALE GENOMIC DNA]</scope>
    <source>
        <strain evidence="4 5">DSM 15930</strain>
    </source>
</reference>